<organism evidence="4">
    <name type="scientific">mine drainage metagenome</name>
    <dbReference type="NCBI Taxonomy" id="410659"/>
    <lineage>
        <taxon>unclassified sequences</taxon>
        <taxon>metagenomes</taxon>
        <taxon>ecological metagenomes</taxon>
    </lineage>
</organism>
<dbReference type="PANTHER" id="PTHR36510">
    <property type="entry name" value="GLUTAMATE--CYSTEINE LIGASE 2-RELATED"/>
    <property type="match status" value="1"/>
</dbReference>
<reference evidence="4" key="1">
    <citation type="submission" date="2009-10" db="EMBL/GenBank/DDBJ databases">
        <title>Diversity of trophic interactions inside an arsenic-rich microbial ecosystem.</title>
        <authorList>
            <person name="Bertin P.N."/>
            <person name="Heinrich-Salmeron A."/>
            <person name="Pelletier E."/>
            <person name="Goulhen-Chollet F."/>
            <person name="Arsene-Ploetze F."/>
            <person name="Gallien S."/>
            <person name="Calteau A."/>
            <person name="Vallenet D."/>
            <person name="Casiot C."/>
            <person name="Chane-Woon-Ming B."/>
            <person name="Giloteaux L."/>
            <person name="Barakat M."/>
            <person name="Bonnefoy V."/>
            <person name="Bruneel O."/>
            <person name="Chandler M."/>
            <person name="Cleiss J."/>
            <person name="Duran R."/>
            <person name="Elbaz-Poulichet F."/>
            <person name="Fonknechten N."/>
            <person name="Lauga B."/>
            <person name="Mornico D."/>
            <person name="Ortet P."/>
            <person name="Schaeffer C."/>
            <person name="Siguier P."/>
            <person name="Alexander Thil Smith A."/>
            <person name="Van Dorsselaer A."/>
            <person name="Weissenbach J."/>
            <person name="Medigue C."/>
            <person name="Le Paslier D."/>
        </authorList>
    </citation>
    <scope>NUCLEOTIDE SEQUENCE</scope>
</reference>
<evidence type="ECO:0000313" key="4">
    <source>
        <dbReference type="EMBL" id="CBH95787.1"/>
    </source>
</evidence>
<dbReference type="NCBIfam" id="NF010040">
    <property type="entry name" value="PRK13516.1"/>
    <property type="match status" value="1"/>
</dbReference>
<dbReference type="GO" id="GO:0042398">
    <property type="term" value="P:modified amino acid biosynthetic process"/>
    <property type="evidence" value="ECO:0007669"/>
    <property type="project" value="InterPro"/>
</dbReference>
<protein>
    <submittedName>
        <fullName evidence="4">Carboxylate-amine ligase</fullName>
        <ecNumber evidence="4">6.3.-.-</ecNumber>
    </submittedName>
</protein>
<dbReference type="EC" id="6.3.-.-" evidence="4"/>
<keyword evidence="2" id="KW-0547">Nucleotide-binding</keyword>
<sequence>MSLGPFSQSAALSIGIELELQIVSRHNYDLMPCAPDLLRLLEGRKLPGLVTPEMTESMIELSTGICTGYDDALAQLTEIQGALVEAASKLDVGLAGGGTHPFQHWAQQRIFDKPRFLQLSELYGYLSKQFTVFGQHVHLGCPDADTALYTLHCVSRFIPHFIALSASSPYVQGEDTGFHSARLNSVFAFPLSGRAPFALTWDAFERYFEKMTATGVVKSMKDFYWDIRPKPEYGTIEVRVMDTPLTITKAARIAAYIQTLGRYIQTERPFTPQEDDYLVYTFNRFQACRFGFDGTFVDPATREHRTLREDLIRTIVKLEGHAAELKSDTALRELLADVGSRGNDAQWIRETFNREKHLPEVVRQQCGRWMGSVG</sequence>
<dbReference type="InterPro" id="IPR014746">
    <property type="entry name" value="Gln_synth/guanido_kin_cat_dom"/>
</dbReference>
<dbReference type="GO" id="GO:0005524">
    <property type="term" value="F:ATP binding"/>
    <property type="evidence" value="ECO:0007669"/>
    <property type="project" value="UniProtKB-KW"/>
</dbReference>
<dbReference type="GO" id="GO:0004357">
    <property type="term" value="F:glutamate-cysteine ligase activity"/>
    <property type="evidence" value="ECO:0007669"/>
    <property type="project" value="InterPro"/>
</dbReference>
<dbReference type="AlphaFoldDB" id="E6PLI6"/>
<dbReference type="PANTHER" id="PTHR36510:SF1">
    <property type="entry name" value="GLUTAMATE--CYSTEINE LIGASE 2-RELATED"/>
    <property type="match status" value="1"/>
</dbReference>
<keyword evidence="1 4" id="KW-0436">Ligase</keyword>
<keyword evidence="3" id="KW-0067">ATP-binding</keyword>
<dbReference type="HAMAP" id="MF_01609">
    <property type="entry name" value="Glu_cys_ligase_2"/>
    <property type="match status" value="1"/>
</dbReference>
<evidence type="ECO:0000256" key="2">
    <source>
        <dbReference type="ARBA" id="ARBA00022741"/>
    </source>
</evidence>
<dbReference type="NCBIfam" id="TIGR02050">
    <property type="entry name" value="gshA_cyan_rel"/>
    <property type="match status" value="1"/>
</dbReference>
<dbReference type="EMBL" id="CABM01000011">
    <property type="protein sequence ID" value="CBH95787.1"/>
    <property type="molecule type" value="Genomic_DNA"/>
</dbReference>
<evidence type="ECO:0000256" key="1">
    <source>
        <dbReference type="ARBA" id="ARBA00022598"/>
    </source>
</evidence>
<evidence type="ECO:0000256" key="3">
    <source>
        <dbReference type="ARBA" id="ARBA00022840"/>
    </source>
</evidence>
<dbReference type="Pfam" id="PF04107">
    <property type="entry name" value="GCS2"/>
    <property type="match status" value="1"/>
</dbReference>
<dbReference type="InterPro" id="IPR006336">
    <property type="entry name" value="GCS2"/>
</dbReference>
<gene>
    <name evidence="4" type="primary">ybdK</name>
    <name evidence="4" type="ORF">CARN2_2054</name>
</gene>
<proteinExistence type="inferred from homology"/>
<dbReference type="Gene3D" id="3.30.590.20">
    <property type="match status" value="1"/>
</dbReference>
<dbReference type="SUPFAM" id="SSF55931">
    <property type="entry name" value="Glutamine synthetase/guanido kinase"/>
    <property type="match status" value="1"/>
</dbReference>
<name>E6PLI6_9ZZZZ</name>
<comment type="caution">
    <text evidence="4">The sequence shown here is derived from an EMBL/GenBank/DDBJ whole genome shotgun (WGS) entry which is preliminary data.</text>
</comment>
<accession>E6PLI6</accession>
<dbReference type="InterPro" id="IPR011793">
    <property type="entry name" value="YbdK"/>
</dbReference>
<dbReference type="InterPro" id="IPR050141">
    <property type="entry name" value="GCL_type2/YbdK_subfam"/>
</dbReference>